<dbReference type="HAMAP" id="MF_00422">
    <property type="entry name" value="SecE"/>
    <property type="match status" value="1"/>
</dbReference>
<evidence type="ECO:0000256" key="6">
    <source>
        <dbReference type="ARBA" id="ARBA00022989"/>
    </source>
</evidence>
<dbReference type="Pfam" id="PF00584">
    <property type="entry name" value="SecE"/>
    <property type="match status" value="1"/>
</dbReference>
<dbReference type="NCBIfam" id="TIGR00964">
    <property type="entry name" value="secE_bact"/>
    <property type="match status" value="1"/>
</dbReference>
<comment type="subunit">
    <text evidence="9">Component of the Sec protein translocase complex. Heterotrimer consisting of SecY, SecE and SecG subunits. The heterotrimers can form oligomers, although 1 heterotrimer is thought to be able to translocate proteins. Interacts with the ribosome. Interacts with SecDF, and other proteins may be involved. Interacts with SecA.</text>
</comment>
<evidence type="ECO:0000256" key="8">
    <source>
        <dbReference type="ARBA" id="ARBA00023136"/>
    </source>
</evidence>
<feature type="compositionally biased region" description="Acidic residues" evidence="10">
    <location>
        <begin position="10"/>
        <end position="34"/>
    </location>
</feature>
<evidence type="ECO:0000313" key="11">
    <source>
        <dbReference type="EMBL" id="GIG99306.1"/>
    </source>
</evidence>
<evidence type="ECO:0000313" key="12">
    <source>
        <dbReference type="Proteomes" id="UP000621500"/>
    </source>
</evidence>
<keyword evidence="4 9" id="KW-0812">Transmembrane</keyword>
<dbReference type="EMBL" id="BONX01000044">
    <property type="protein sequence ID" value="GIG99306.1"/>
    <property type="molecule type" value="Genomic_DNA"/>
</dbReference>
<evidence type="ECO:0000256" key="5">
    <source>
        <dbReference type="ARBA" id="ARBA00022927"/>
    </source>
</evidence>
<dbReference type="PANTHER" id="PTHR33910">
    <property type="entry name" value="PROTEIN TRANSLOCASE SUBUNIT SECE"/>
    <property type="match status" value="1"/>
</dbReference>
<dbReference type="Gene3D" id="1.20.5.1030">
    <property type="entry name" value="Preprotein translocase secy subunit"/>
    <property type="match status" value="1"/>
</dbReference>
<keyword evidence="2 9" id="KW-0813">Transport</keyword>
<proteinExistence type="inferred from homology"/>
<dbReference type="PROSITE" id="PS01067">
    <property type="entry name" value="SECE_SEC61G"/>
    <property type="match status" value="1"/>
</dbReference>
<feature type="transmembrane region" description="Helical" evidence="9">
    <location>
        <begin position="92"/>
        <end position="113"/>
    </location>
</feature>
<dbReference type="PANTHER" id="PTHR33910:SF1">
    <property type="entry name" value="PROTEIN TRANSLOCASE SUBUNIT SECE"/>
    <property type="match status" value="1"/>
</dbReference>
<comment type="similarity">
    <text evidence="9">Belongs to the SecE/SEC61-gamma family.</text>
</comment>
<feature type="compositionally biased region" description="Basic and acidic residues" evidence="10">
    <location>
        <begin position="43"/>
        <end position="60"/>
    </location>
</feature>
<evidence type="ECO:0000256" key="9">
    <source>
        <dbReference type="HAMAP-Rule" id="MF_00422"/>
    </source>
</evidence>
<evidence type="ECO:0000256" key="2">
    <source>
        <dbReference type="ARBA" id="ARBA00022448"/>
    </source>
</evidence>
<gene>
    <name evidence="9" type="primary">secE</name>
    <name evidence="11" type="ORF">Pma05_58790</name>
</gene>
<evidence type="ECO:0000256" key="1">
    <source>
        <dbReference type="ARBA" id="ARBA00004370"/>
    </source>
</evidence>
<accession>A0ABQ4EXF5</accession>
<keyword evidence="12" id="KW-1185">Reference proteome</keyword>
<comment type="subcellular location">
    <subcellularLocation>
        <location evidence="9">Cell membrane</location>
        <topology evidence="9">Single-pass membrane protein</topology>
    </subcellularLocation>
    <subcellularLocation>
        <location evidence="1">Membrane</location>
    </subcellularLocation>
</comment>
<keyword evidence="3 9" id="KW-1003">Cell membrane</keyword>
<evidence type="ECO:0000256" key="4">
    <source>
        <dbReference type="ARBA" id="ARBA00022692"/>
    </source>
</evidence>
<keyword evidence="8 9" id="KW-0472">Membrane</keyword>
<keyword evidence="5 9" id="KW-0653">Protein transport</keyword>
<dbReference type="Proteomes" id="UP000621500">
    <property type="component" value="Unassembled WGS sequence"/>
</dbReference>
<reference evidence="11 12" key="1">
    <citation type="submission" date="2021-01" db="EMBL/GenBank/DDBJ databases">
        <title>Whole genome shotgun sequence of Plantactinospora mayteni NBRC 109088.</title>
        <authorList>
            <person name="Komaki H."/>
            <person name="Tamura T."/>
        </authorList>
    </citation>
    <scope>NUCLEOTIDE SEQUENCE [LARGE SCALE GENOMIC DNA]</scope>
    <source>
        <strain evidence="11 12">NBRC 109088</strain>
    </source>
</reference>
<dbReference type="InterPro" id="IPR005807">
    <property type="entry name" value="SecE_bac"/>
</dbReference>
<sequence>MAEKNRRDEDDNDRLDDETIDDVVDDDADDEADEPVGRGGTATRERTKADSADSRPKTRTEGRVGIFGRLARFFREVVAELRKVIWPTRKELLTYTAVVVVFVAVVLTIVAGLDYAFARAVLWVFGGSS</sequence>
<feature type="region of interest" description="Disordered" evidence="10">
    <location>
        <begin position="1"/>
        <end position="60"/>
    </location>
</feature>
<dbReference type="InterPro" id="IPR001901">
    <property type="entry name" value="Translocase_SecE/Sec61-g"/>
</dbReference>
<name>A0ABQ4EXF5_9ACTN</name>
<evidence type="ECO:0000256" key="7">
    <source>
        <dbReference type="ARBA" id="ARBA00023010"/>
    </source>
</evidence>
<keyword evidence="6 9" id="KW-1133">Transmembrane helix</keyword>
<protein>
    <recommendedName>
        <fullName evidence="9">Protein translocase subunit SecE</fullName>
    </recommendedName>
</protein>
<comment type="function">
    <text evidence="9">Essential subunit of the Sec protein translocation channel SecYEG. Clamps together the 2 halves of SecY. May contact the channel plug during translocation.</text>
</comment>
<keyword evidence="7 9" id="KW-0811">Translocation</keyword>
<evidence type="ECO:0000256" key="3">
    <source>
        <dbReference type="ARBA" id="ARBA00022475"/>
    </source>
</evidence>
<evidence type="ECO:0000256" key="10">
    <source>
        <dbReference type="SAM" id="MobiDB-lite"/>
    </source>
</evidence>
<organism evidence="11 12">
    <name type="scientific">Plantactinospora mayteni</name>
    <dbReference type="NCBI Taxonomy" id="566021"/>
    <lineage>
        <taxon>Bacteria</taxon>
        <taxon>Bacillati</taxon>
        <taxon>Actinomycetota</taxon>
        <taxon>Actinomycetes</taxon>
        <taxon>Micromonosporales</taxon>
        <taxon>Micromonosporaceae</taxon>
        <taxon>Plantactinospora</taxon>
    </lineage>
</organism>
<dbReference type="InterPro" id="IPR038379">
    <property type="entry name" value="SecE_sf"/>
</dbReference>
<dbReference type="RefSeq" id="WP_203860684.1">
    <property type="nucleotide sequence ID" value="NZ_BAAAZQ010000012.1"/>
</dbReference>
<comment type="caution">
    <text evidence="11">The sequence shown here is derived from an EMBL/GenBank/DDBJ whole genome shotgun (WGS) entry which is preliminary data.</text>
</comment>